<dbReference type="InterPro" id="IPR043724">
    <property type="entry name" value="DUF5666"/>
</dbReference>
<evidence type="ECO:0000313" key="4">
    <source>
        <dbReference type="Proteomes" id="UP000825379"/>
    </source>
</evidence>
<feature type="domain" description="DUF5666" evidence="2">
    <location>
        <begin position="188"/>
        <end position="232"/>
    </location>
</feature>
<dbReference type="GeneID" id="42590594"/>
<dbReference type="Proteomes" id="UP000825379">
    <property type="component" value="Plasmid pAA1-1b"/>
</dbReference>
<proteinExistence type="predicted"/>
<feature type="domain" description="DUF5666" evidence="2">
    <location>
        <begin position="96"/>
        <end position="164"/>
    </location>
</feature>
<name>A0AAD1NZS3_THETH</name>
<evidence type="ECO:0000259" key="2">
    <source>
        <dbReference type="Pfam" id="PF18914"/>
    </source>
</evidence>
<keyword evidence="3" id="KW-0614">Plasmid</keyword>
<dbReference type="EMBL" id="AP024927">
    <property type="protein sequence ID" value="BCZ87997.1"/>
    <property type="molecule type" value="Genomic_DNA"/>
</dbReference>
<dbReference type="PROSITE" id="PS51257">
    <property type="entry name" value="PROKAR_LIPOPROTEIN"/>
    <property type="match status" value="1"/>
</dbReference>
<evidence type="ECO:0000313" key="3">
    <source>
        <dbReference type="EMBL" id="BCZ87997.1"/>
    </source>
</evidence>
<keyword evidence="1" id="KW-0732">Signal</keyword>
<geneLocation type="plasmid" evidence="3 4">
    <name>pAA1-1b</name>
</geneLocation>
<evidence type="ECO:0000256" key="1">
    <source>
        <dbReference type="SAM" id="SignalP"/>
    </source>
</evidence>
<feature type="chain" id="PRO_5042244906" description="DUF5666 domain-containing protein" evidence="1">
    <location>
        <begin position="26"/>
        <end position="390"/>
    </location>
</feature>
<dbReference type="Pfam" id="PF18914">
    <property type="entry name" value="DUF5666"/>
    <property type="match status" value="3"/>
</dbReference>
<reference evidence="3" key="1">
    <citation type="submission" date="2021-07" db="EMBL/GenBank/DDBJ databases">
        <title>Complete genome sequences of four Thermus thermophilus strains isolated from Arima Hot Spring in Japan.</title>
        <authorList>
            <person name="Tomariguchi N."/>
            <person name="Ueno Y."/>
            <person name="Miyazaki K."/>
        </authorList>
    </citation>
    <scope>NUCLEOTIDE SEQUENCE</scope>
    <source>
        <strain evidence="3">AA1-1</strain>
        <plasmid evidence="3">pAA1-1b</plasmid>
    </source>
</reference>
<feature type="domain" description="DUF5666" evidence="2">
    <location>
        <begin position="318"/>
        <end position="386"/>
    </location>
</feature>
<gene>
    <name evidence="3" type="ORF">TthAA11_21790</name>
</gene>
<feature type="signal peptide" evidence="1">
    <location>
        <begin position="1"/>
        <end position="25"/>
    </location>
</feature>
<dbReference type="AlphaFoldDB" id="A0AAD1NZS3"/>
<organism evidence="3 4">
    <name type="scientific">Thermus thermophilus</name>
    <dbReference type="NCBI Taxonomy" id="274"/>
    <lineage>
        <taxon>Bacteria</taxon>
        <taxon>Thermotogati</taxon>
        <taxon>Deinococcota</taxon>
        <taxon>Deinococci</taxon>
        <taxon>Thermales</taxon>
        <taxon>Thermaceae</taxon>
        <taxon>Thermus</taxon>
    </lineage>
</organism>
<accession>A0AAD1NZS3</accession>
<sequence>MVKKRFLALLGLVGLLVACQQTPQAATEQVFFGVLGGSSGNPTLMGLALDVSAASVTKEGEPYGGELLPGQVVQVAGQVEGARLKAASVDLKVELKGLVEQLDPNTGTLVVMGQEVVTDANTYIYEKGPGGRRTLLLSDLKVGDLVEVHGTSTPAGAVLATYIERYPTFTGQPSVELKGQARNLDTQSMTFQLGGYTVDYSRAKVKGTPAEGAWVEVKGYLDGGLIRASKVEFSSKAYGGSGRMELEGPLSGLDPAAMTFALFGFTVDYSGAYVQGTLAEGAFVEVKGWVDANDPTLFHAEKVKVKYPKTGVPSGEVKGPIASLDVQAYTFTVGSLGFYVDGSTVLKRDDPDGPLAFEELQVGDVVEVKYEALQDANGNYHALKVEVKGR</sequence>
<dbReference type="RefSeq" id="WP_143587165.1">
    <property type="nucleotide sequence ID" value="NZ_AP019793.1"/>
</dbReference>
<protein>
    <recommendedName>
        <fullName evidence="2">DUF5666 domain-containing protein</fullName>
    </recommendedName>
</protein>